<evidence type="ECO:0000256" key="2">
    <source>
        <dbReference type="SAM" id="Phobius"/>
    </source>
</evidence>
<dbReference type="SUPFAM" id="SSF48452">
    <property type="entry name" value="TPR-like"/>
    <property type="match status" value="1"/>
</dbReference>
<keyword evidence="2" id="KW-0812">Transmembrane</keyword>
<dbReference type="InterPro" id="IPR011990">
    <property type="entry name" value="TPR-like_helical_dom_sf"/>
</dbReference>
<keyword evidence="2" id="KW-0472">Membrane</keyword>
<dbReference type="EMBL" id="JEMB01001148">
    <property type="protein sequence ID" value="KYF90184.1"/>
    <property type="molecule type" value="Genomic_DNA"/>
</dbReference>
<evidence type="ECO:0000313" key="3">
    <source>
        <dbReference type="EMBL" id="KYF90184.1"/>
    </source>
</evidence>
<evidence type="ECO:0008006" key="5">
    <source>
        <dbReference type="Google" id="ProtNLM"/>
    </source>
</evidence>
<dbReference type="Gene3D" id="1.25.40.10">
    <property type="entry name" value="Tetratricopeptide repeat domain"/>
    <property type="match status" value="1"/>
</dbReference>
<dbReference type="Proteomes" id="UP000075635">
    <property type="component" value="Unassembled WGS sequence"/>
</dbReference>
<keyword evidence="1" id="KW-0175">Coiled coil</keyword>
<protein>
    <recommendedName>
        <fullName evidence="5">Tetratricopeptide repeat protein</fullName>
    </recommendedName>
</protein>
<accession>A0A150SCI7</accession>
<gene>
    <name evidence="3" type="ORF">BE17_35265</name>
</gene>
<evidence type="ECO:0000256" key="1">
    <source>
        <dbReference type="SAM" id="Coils"/>
    </source>
</evidence>
<organism evidence="3 4">
    <name type="scientific">Sorangium cellulosum</name>
    <name type="common">Polyangium cellulosum</name>
    <dbReference type="NCBI Taxonomy" id="56"/>
    <lineage>
        <taxon>Bacteria</taxon>
        <taxon>Pseudomonadati</taxon>
        <taxon>Myxococcota</taxon>
        <taxon>Polyangia</taxon>
        <taxon>Polyangiales</taxon>
        <taxon>Polyangiaceae</taxon>
        <taxon>Sorangium</taxon>
    </lineage>
</organism>
<feature type="transmembrane region" description="Helical" evidence="2">
    <location>
        <begin position="78"/>
        <end position="96"/>
    </location>
</feature>
<feature type="transmembrane region" description="Helical" evidence="2">
    <location>
        <begin position="16"/>
        <end position="32"/>
    </location>
</feature>
<keyword evidence="2" id="KW-1133">Transmembrane helix</keyword>
<feature type="transmembrane region" description="Helical" evidence="2">
    <location>
        <begin position="52"/>
        <end position="72"/>
    </location>
</feature>
<comment type="caution">
    <text evidence="3">The sequence shown here is derived from an EMBL/GenBank/DDBJ whole genome shotgun (WGS) entry which is preliminary data.</text>
</comment>
<evidence type="ECO:0000313" key="4">
    <source>
        <dbReference type="Proteomes" id="UP000075635"/>
    </source>
</evidence>
<sequence>MLAAILSAIRAALATPYPWIALGLVGVVYAVYRQRLAQRGQGGSGGGHPLVVLAVIAALAGVLALILFALVMVLMIPAVWIVLGVGGVSYAIYRVARRIWRERLEVMFLDTVAALHSSDPRAAELLGALERRGSHEADAWLLVAADAANRARYQDALAALERAAACALGIGRLSSGMVLAFPGLPAPLSFRPEGGGAGSLDVALAQMRVLAGDPHKVVDGLKLSTSDPAYPLGMCALADAHVALGAADQAISALRQALDAPSCAPGLSHSLRYKLARLLEDHESRSAAIREYKALVAQGGHEDAAERLQALRAEIKQERRREEEARWRQEEAQRIEEETQRREALRNAVTHAEELRAGGYHGVAATELRRALGLAMDEETARAVRYKLAVTLEDAGSPIQAAQEYEALGDYQDAVARREAIRLEEQARRQRALRAQEKETLDQALAKLESAKGPAGRRSAVRAGLERLTLQDLRDQLLLEASRIEVDAVLEKVDGLKTAAAKRRHLLAALEALRADDIPDELQAQQIRWLEEALAALEE</sequence>
<name>A0A150SCI7_SORCE</name>
<reference evidence="3 4" key="1">
    <citation type="submission" date="2014-02" db="EMBL/GenBank/DDBJ databases">
        <title>The small core and large imbalanced accessory genome model reveals a collaborative survival strategy of Sorangium cellulosum strains in nature.</title>
        <authorList>
            <person name="Han K."/>
            <person name="Peng R."/>
            <person name="Blom J."/>
            <person name="Li Y.-Z."/>
        </authorList>
    </citation>
    <scope>NUCLEOTIDE SEQUENCE [LARGE SCALE GENOMIC DNA]</scope>
    <source>
        <strain evidence="3 4">So0011-07</strain>
    </source>
</reference>
<feature type="coiled-coil region" evidence="1">
    <location>
        <begin position="301"/>
        <end position="355"/>
    </location>
</feature>
<proteinExistence type="predicted"/>
<dbReference type="AlphaFoldDB" id="A0A150SCI7"/>